<keyword evidence="1" id="KW-0812">Transmembrane</keyword>
<dbReference type="OrthoDB" id="1952581at2"/>
<keyword evidence="3" id="KW-1185">Reference proteome</keyword>
<sequence>MKGFIYINLIIILVVVMMVTGVIVTINLHNNMKIQLRCDYFKAKYLAESGVEEVTDRIYEEVSAHIDSYLVKTKEHKLAYMNKKEKEYTPLDIHKYINKPFIEDIHNYNYKRLNMFNYVHDHEYEIITTYEPKYNGIIIESKGIYNRSKSKIQVIVELTKLEVDYYDENNIPIVKIKSPEIVEYKYIY</sequence>
<accession>A0A267MNH7</accession>
<keyword evidence="1" id="KW-1133">Transmembrane helix</keyword>
<evidence type="ECO:0000313" key="2">
    <source>
        <dbReference type="EMBL" id="PAB60952.1"/>
    </source>
</evidence>
<keyword evidence="1" id="KW-0472">Membrane</keyword>
<evidence type="ECO:0000256" key="1">
    <source>
        <dbReference type="SAM" id="Phobius"/>
    </source>
</evidence>
<dbReference type="EMBL" id="NIBG01000001">
    <property type="protein sequence ID" value="PAB60952.1"/>
    <property type="molecule type" value="Genomic_DNA"/>
</dbReference>
<dbReference type="AlphaFoldDB" id="A0A267MNH7"/>
<comment type="caution">
    <text evidence="2">The sequence shown here is derived from an EMBL/GenBank/DDBJ whole genome shotgun (WGS) entry which is preliminary data.</text>
</comment>
<organism evidence="2 3">
    <name type="scientific">Anaeromicrobium sediminis</name>
    <dbReference type="NCBI Taxonomy" id="1478221"/>
    <lineage>
        <taxon>Bacteria</taxon>
        <taxon>Bacillati</taxon>
        <taxon>Bacillota</taxon>
        <taxon>Clostridia</taxon>
        <taxon>Peptostreptococcales</taxon>
        <taxon>Thermotaleaceae</taxon>
        <taxon>Anaeromicrobium</taxon>
    </lineage>
</organism>
<evidence type="ECO:0000313" key="3">
    <source>
        <dbReference type="Proteomes" id="UP000216024"/>
    </source>
</evidence>
<feature type="transmembrane region" description="Helical" evidence="1">
    <location>
        <begin position="6"/>
        <end position="28"/>
    </location>
</feature>
<dbReference type="RefSeq" id="WP_095129896.1">
    <property type="nucleotide sequence ID" value="NZ_NIBG01000001.1"/>
</dbReference>
<name>A0A267MNH7_9FIRM</name>
<gene>
    <name evidence="2" type="ORF">CCE28_00530</name>
</gene>
<proteinExistence type="predicted"/>
<protein>
    <submittedName>
        <fullName evidence="2">Uncharacterized protein</fullName>
    </submittedName>
</protein>
<dbReference type="Proteomes" id="UP000216024">
    <property type="component" value="Unassembled WGS sequence"/>
</dbReference>
<reference evidence="2 3" key="1">
    <citation type="submission" date="2017-06" db="EMBL/GenBank/DDBJ databases">
        <title>Draft genome sequence of anaerobic fermentative bacterium Anaeromicrobium sediminis DY2726D isolated from West Pacific Ocean sediments.</title>
        <authorList>
            <person name="Zeng X."/>
        </authorList>
    </citation>
    <scope>NUCLEOTIDE SEQUENCE [LARGE SCALE GENOMIC DNA]</scope>
    <source>
        <strain evidence="2 3">DY2726D</strain>
    </source>
</reference>